<evidence type="ECO:0008006" key="2">
    <source>
        <dbReference type="Google" id="ProtNLM"/>
    </source>
</evidence>
<dbReference type="Pfam" id="PF10043">
    <property type="entry name" value="DUF2279"/>
    <property type="match status" value="1"/>
</dbReference>
<dbReference type="AlphaFoldDB" id="A0A1W1EI47"/>
<name>A0A1W1EI47_9ZZZZ</name>
<proteinExistence type="predicted"/>
<sequence>MKKIILPIIISLNLMGNVNDGVNKSWSETILLKPTKPLSDEELKDRIIYTQLAGAGLVALWGTAFWDYFTIKPVIKNEGWFGKDTKYGGADKLGHLYSTYLWSYGFSSLYQYWGMESDDAILYASLSSWSLQGLMEFGDSFSKSQGFSYEDFIMNTVGAGFYYLREKYPQIKDRVDLKLEYMPDFNSNVDFFTQYNSMKYFVSFKFSGFESTKDTPLKYFDVDLGYYTRGYSQSEDYRYEDRERVAYIGISVNLSKIFSDNGYEKIGEVFHYYQPPYTSIPFGYDMDSNSYVKPYSRGYFGDKK</sequence>
<reference evidence="1" key="1">
    <citation type="submission" date="2016-10" db="EMBL/GenBank/DDBJ databases">
        <authorList>
            <person name="de Groot N.N."/>
        </authorList>
    </citation>
    <scope>NUCLEOTIDE SEQUENCE</scope>
</reference>
<dbReference type="InterPro" id="IPR018736">
    <property type="entry name" value="DUF2279_periplasmic_lipo"/>
</dbReference>
<gene>
    <name evidence="1" type="ORF">MNB_SV-15-1416</name>
</gene>
<dbReference type="EMBL" id="FRYL01000011">
    <property type="protein sequence ID" value="SHO80548.1"/>
    <property type="molecule type" value="Genomic_DNA"/>
</dbReference>
<protein>
    <recommendedName>
        <fullName evidence="2">DUF2279 domain-containing protein</fullName>
    </recommendedName>
</protein>
<organism evidence="1">
    <name type="scientific">hydrothermal vent metagenome</name>
    <dbReference type="NCBI Taxonomy" id="652676"/>
    <lineage>
        <taxon>unclassified sequences</taxon>
        <taxon>metagenomes</taxon>
        <taxon>ecological metagenomes</taxon>
    </lineage>
</organism>
<accession>A0A1W1EI47</accession>
<evidence type="ECO:0000313" key="1">
    <source>
        <dbReference type="EMBL" id="SHO80548.1"/>
    </source>
</evidence>